<comment type="subunit">
    <text evidence="5">Homodimer or homotetramer.</text>
</comment>
<dbReference type="EC" id="2.5.1.16" evidence="5"/>
<dbReference type="Pfam" id="PF01564">
    <property type="entry name" value="Spermine_synth"/>
    <property type="match status" value="1"/>
</dbReference>
<dbReference type="Gene3D" id="3.40.50.150">
    <property type="entry name" value="Vaccinia Virus protein VP39"/>
    <property type="match status" value="1"/>
</dbReference>
<feature type="binding site" evidence="5">
    <location>
        <begin position="158"/>
        <end position="161"/>
    </location>
    <ligand>
        <name>spermidine</name>
        <dbReference type="ChEBI" id="CHEBI:57834"/>
    </ligand>
</feature>
<dbReference type="NCBIfam" id="NF002010">
    <property type="entry name" value="PRK00811.1"/>
    <property type="match status" value="1"/>
</dbReference>
<dbReference type="CDD" id="cd02440">
    <property type="entry name" value="AdoMet_MTases"/>
    <property type="match status" value="1"/>
</dbReference>
<keyword evidence="2 5" id="KW-0808">Transferase</keyword>
<feature type="active site" description="Proton acceptor" evidence="5 6">
    <location>
        <position position="158"/>
    </location>
</feature>
<dbReference type="Pfam" id="PF17284">
    <property type="entry name" value="Spermine_synt_N"/>
    <property type="match status" value="1"/>
</dbReference>
<feature type="binding site" evidence="5">
    <location>
        <position position="64"/>
    </location>
    <ligand>
        <name>spermidine</name>
        <dbReference type="ChEBI" id="CHEBI:57834"/>
    </ligand>
</feature>
<dbReference type="Proteomes" id="UP000321638">
    <property type="component" value="Unassembled WGS sequence"/>
</dbReference>
<comment type="caution">
    <text evidence="10">The sequence shown here is derived from an EMBL/GenBank/DDBJ whole genome shotgun (WGS) entry which is preliminary data.</text>
</comment>
<keyword evidence="3 5" id="KW-0745">Spermidine biosynthesis</keyword>
<dbReference type="EMBL" id="VDUZ01000076">
    <property type="protein sequence ID" value="TXL69633.1"/>
    <property type="molecule type" value="Genomic_DNA"/>
</dbReference>
<dbReference type="NCBIfam" id="TIGR00417">
    <property type="entry name" value="speE"/>
    <property type="match status" value="1"/>
</dbReference>
<evidence type="ECO:0000313" key="10">
    <source>
        <dbReference type="EMBL" id="TXL69633.1"/>
    </source>
</evidence>
<dbReference type="OrthoDB" id="9793120at2"/>
<evidence type="ECO:0000256" key="6">
    <source>
        <dbReference type="PROSITE-ProRule" id="PRU00354"/>
    </source>
</evidence>
<accession>A0A5C8P7B7</accession>
<comment type="caution">
    <text evidence="5">Lacks conserved residue(s) required for the propagation of feature annotation.</text>
</comment>
<feature type="domain" description="PABS" evidence="9">
    <location>
        <begin position="4"/>
        <end position="238"/>
    </location>
</feature>
<comment type="catalytic activity">
    <reaction evidence="5 8">
        <text>S-adenosyl 3-(methylsulfanyl)propylamine + putrescine = S-methyl-5'-thioadenosine + spermidine + H(+)</text>
        <dbReference type="Rhea" id="RHEA:12721"/>
        <dbReference type="ChEBI" id="CHEBI:15378"/>
        <dbReference type="ChEBI" id="CHEBI:17509"/>
        <dbReference type="ChEBI" id="CHEBI:57443"/>
        <dbReference type="ChEBI" id="CHEBI:57834"/>
        <dbReference type="ChEBI" id="CHEBI:326268"/>
        <dbReference type="EC" id="2.5.1.16"/>
    </reaction>
</comment>
<comment type="pathway">
    <text evidence="5">Amine and polyamine biosynthesis; spermidine biosynthesis; spermidine from putrescine: step 1/1.</text>
</comment>
<dbReference type="GO" id="GO:0008295">
    <property type="term" value="P:spermidine biosynthetic process"/>
    <property type="evidence" value="ECO:0007669"/>
    <property type="project" value="UniProtKB-UniRule"/>
</dbReference>
<feature type="binding site" evidence="5">
    <location>
        <position position="108"/>
    </location>
    <ligand>
        <name>S-methyl-5'-thioadenosine</name>
        <dbReference type="ChEBI" id="CHEBI:17509"/>
    </ligand>
</feature>
<evidence type="ECO:0000256" key="1">
    <source>
        <dbReference type="ARBA" id="ARBA00007867"/>
    </source>
</evidence>
<organism evidence="10 11">
    <name type="scientific">Vineibacter terrae</name>
    <dbReference type="NCBI Taxonomy" id="2586908"/>
    <lineage>
        <taxon>Bacteria</taxon>
        <taxon>Pseudomonadati</taxon>
        <taxon>Pseudomonadota</taxon>
        <taxon>Alphaproteobacteria</taxon>
        <taxon>Hyphomicrobiales</taxon>
        <taxon>Vineibacter</taxon>
    </lineage>
</organism>
<name>A0A5C8P7B7_9HYPH</name>
<reference evidence="10 11" key="1">
    <citation type="submission" date="2019-06" db="EMBL/GenBank/DDBJ databases">
        <title>New taxonomy in bacterial strain CC-CFT640, isolated from vineyard.</title>
        <authorList>
            <person name="Lin S.-Y."/>
            <person name="Tsai C.-F."/>
            <person name="Young C.-C."/>
        </authorList>
    </citation>
    <scope>NUCLEOTIDE SEQUENCE [LARGE SCALE GENOMIC DNA]</scope>
    <source>
        <strain evidence="10 11">CC-CFT640</strain>
    </source>
</reference>
<feature type="binding site" evidence="5">
    <location>
        <position position="88"/>
    </location>
    <ligand>
        <name>spermidine</name>
        <dbReference type="ChEBI" id="CHEBI:57834"/>
    </ligand>
</feature>
<keyword evidence="11" id="KW-1185">Reference proteome</keyword>
<evidence type="ECO:0000256" key="2">
    <source>
        <dbReference type="ARBA" id="ARBA00022679"/>
    </source>
</evidence>
<gene>
    <name evidence="5 10" type="primary">speE</name>
    <name evidence="10" type="ORF">FHP25_38230</name>
</gene>
<comment type="similarity">
    <text evidence="1 5 7">Belongs to the spermidine/spermine synthase family.</text>
</comment>
<sequence>MMARRWVAETLFDGVRLAFEADAVLHDSTTGHHRLELIENSVFGRMLLLDGAVQVASADEFVYHEMMAHVPIIAHGAVRDVLIIGGGDGGLAEEVLKHRQVESVLQVEIDASVVELSRSHFGMFNAAAFADPRWRVEIADGAAFVRGTDRRFDVVLVDSTDPSDTSAALFTEAFYADVGRCLRPGGIVVAQCGVPFLQEAGFRGSMQALARVFDTVSCYIAAVPTYFGGHLALGWGSHGRAALDADVDTLSRRAANACRDTRYYTSEVHRAAFALPRYIDTALNEAVAAR</sequence>
<dbReference type="InterPro" id="IPR030373">
    <property type="entry name" value="PABS_CS"/>
</dbReference>
<dbReference type="InterPro" id="IPR030374">
    <property type="entry name" value="PABS"/>
</dbReference>
<dbReference type="AlphaFoldDB" id="A0A5C8P7B7"/>
<evidence type="ECO:0000256" key="5">
    <source>
        <dbReference type="HAMAP-Rule" id="MF_00198"/>
    </source>
</evidence>
<dbReference type="InterPro" id="IPR001045">
    <property type="entry name" value="Spermi_synthase"/>
</dbReference>
<dbReference type="UniPathway" id="UPA00248">
    <property type="reaction ID" value="UER00314"/>
</dbReference>
<dbReference type="PANTHER" id="PTHR11558:SF11">
    <property type="entry name" value="SPERMIDINE SYNTHASE"/>
    <property type="match status" value="1"/>
</dbReference>
<evidence type="ECO:0000256" key="7">
    <source>
        <dbReference type="RuleBase" id="RU003836"/>
    </source>
</evidence>
<evidence type="ECO:0000256" key="4">
    <source>
        <dbReference type="ARBA" id="ARBA00023115"/>
    </source>
</evidence>
<keyword evidence="4 5" id="KW-0620">Polyamine biosynthesis</keyword>
<dbReference type="InterPro" id="IPR035246">
    <property type="entry name" value="Spermidine_synt_N"/>
</dbReference>
<dbReference type="PROSITE" id="PS01330">
    <property type="entry name" value="PABS_1"/>
    <property type="match status" value="1"/>
</dbReference>
<dbReference type="RefSeq" id="WP_147852280.1">
    <property type="nucleotide sequence ID" value="NZ_VDUZ01000076.1"/>
</dbReference>
<evidence type="ECO:0000313" key="11">
    <source>
        <dbReference type="Proteomes" id="UP000321638"/>
    </source>
</evidence>
<dbReference type="InterPro" id="IPR037163">
    <property type="entry name" value="Spermidine_synt_N_sf"/>
</dbReference>
<evidence type="ECO:0000256" key="8">
    <source>
        <dbReference type="RuleBase" id="RU003837"/>
    </source>
</evidence>
<dbReference type="InterPro" id="IPR029063">
    <property type="entry name" value="SAM-dependent_MTases_sf"/>
</dbReference>
<dbReference type="SUPFAM" id="SSF53335">
    <property type="entry name" value="S-adenosyl-L-methionine-dependent methyltransferases"/>
    <property type="match status" value="1"/>
</dbReference>
<evidence type="ECO:0000256" key="3">
    <source>
        <dbReference type="ARBA" id="ARBA00023066"/>
    </source>
</evidence>
<proteinExistence type="inferred from homology"/>
<comment type="function">
    <text evidence="5">Catalyzes the irreversible transfer of a propylamine group from the amino donor S-adenosylmethioninamine (decarboxy-AdoMet) to putrescine (1,4-diaminobutane) to yield spermidine.</text>
</comment>
<dbReference type="GO" id="GO:0004766">
    <property type="term" value="F:spermidine synthase activity"/>
    <property type="evidence" value="ECO:0007669"/>
    <property type="project" value="UniProtKB-UniRule"/>
</dbReference>
<dbReference type="GO" id="GO:0005829">
    <property type="term" value="C:cytosol"/>
    <property type="evidence" value="ECO:0007669"/>
    <property type="project" value="TreeGrafter"/>
</dbReference>
<dbReference type="Gene3D" id="2.30.140.10">
    <property type="entry name" value="Spermidine synthase, tetramerisation domain"/>
    <property type="match status" value="1"/>
</dbReference>
<dbReference type="HAMAP" id="MF_00198">
    <property type="entry name" value="Spermidine_synth"/>
    <property type="match status" value="1"/>
</dbReference>
<protein>
    <recommendedName>
        <fullName evidence="5">Polyamine aminopropyltransferase</fullName>
    </recommendedName>
    <alternativeName>
        <fullName evidence="5">Putrescine aminopropyltransferase</fullName>
        <shortName evidence="5">PAPT</shortName>
    </alternativeName>
    <alternativeName>
        <fullName evidence="5">Spermidine synthase</fullName>
        <shortName evidence="5">SPDS</shortName>
        <shortName evidence="5">SPDSY</shortName>
        <ecNumber evidence="5">2.5.1.16</ecNumber>
    </alternativeName>
</protein>
<feature type="binding site" evidence="5">
    <location>
        <begin position="140"/>
        <end position="141"/>
    </location>
    <ligand>
        <name>S-methyl-5'-thioadenosine</name>
        <dbReference type="ChEBI" id="CHEBI:17509"/>
    </ligand>
</feature>
<evidence type="ECO:0000259" key="9">
    <source>
        <dbReference type="PROSITE" id="PS51006"/>
    </source>
</evidence>
<dbReference type="PANTHER" id="PTHR11558">
    <property type="entry name" value="SPERMIDINE/SPERMINE SYNTHASE"/>
    <property type="match status" value="1"/>
</dbReference>
<dbReference type="PROSITE" id="PS51006">
    <property type="entry name" value="PABS_2"/>
    <property type="match status" value="1"/>
</dbReference>